<dbReference type="InterPro" id="IPR005642">
    <property type="entry name" value="LysO"/>
</dbReference>
<dbReference type="PROSITE" id="PS51257">
    <property type="entry name" value="PROKAR_LIPOPROTEIN"/>
    <property type="match status" value="1"/>
</dbReference>
<keyword evidence="1" id="KW-0472">Membrane</keyword>
<keyword evidence="1" id="KW-0812">Transmembrane</keyword>
<evidence type="ECO:0000313" key="3">
    <source>
        <dbReference type="Proteomes" id="UP000725002"/>
    </source>
</evidence>
<protein>
    <submittedName>
        <fullName evidence="2">Lysine exporter LysO family protein</fullName>
    </submittedName>
</protein>
<name>A0A940DSQ4_9BACT</name>
<dbReference type="Proteomes" id="UP000725002">
    <property type="component" value="Unassembled WGS sequence"/>
</dbReference>
<feature type="transmembrane region" description="Helical" evidence="1">
    <location>
        <begin position="186"/>
        <end position="208"/>
    </location>
</feature>
<feature type="transmembrane region" description="Helical" evidence="1">
    <location>
        <begin position="35"/>
        <end position="57"/>
    </location>
</feature>
<feature type="transmembrane region" description="Helical" evidence="1">
    <location>
        <begin position="160"/>
        <end position="179"/>
    </location>
</feature>
<dbReference type="PANTHER" id="PTHR35804">
    <property type="entry name" value="LYSINE EXPORTER LYSO"/>
    <property type="match status" value="1"/>
</dbReference>
<gene>
    <name evidence="2" type="ORF">IAB75_08080</name>
</gene>
<sequence>MKGTLAVVLVFAAGCLAGWSGLADLESFGEIGKDLTMYVLYLLIFLVGISMGCNPDLKKIVKSVSPKIFLLPVVTILGTLLFSALASLLISKWNVFDCLAVGSGMGYYSLSSVLISQYKEASLGVQLAAELGTIALLTNIFREMFTIICTPLLGRWFGPFAPIASAGVTAVDVCLPVIVRFTGDRMLPAAIVSGVVTDFSVPVLVSFFCSL</sequence>
<dbReference type="PANTHER" id="PTHR35804:SF1">
    <property type="entry name" value="LYSINE EXPORTER LYSO"/>
    <property type="match status" value="1"/>
</dbReference>
<dbReference type="Pfam" id="PF03956">
    <property type="entry name" value="Lys_export"/>
    <property type="match status" value="1"/>
</dbReference>
<accession>A0A940DSQ4</accession>
<organism evidence="2 3">
    <name type="scientific">Candidatus Cryptobacteroides avicola</name>
    <dbReference type="NCBI Taxonomy" id="2840757"/>
    <lineage>
        <taxon>Bacteria</taxon>
        <taxon>Pseudomonadati</taxon>
        <taxon>Bacteroidota</taxon>
        <taxon>Bacteroidia</taxon>
        <taxon>Bacteroidales</taxon>
        <taxon>Candidatus Cryptobacteroides</taxon>
    </lineage>
</organism>
<dbReference type="AlphaFoldDB" id="A0A940DSQ4"/>
<dbReference type="EMBL" id="JADILV010000056">
    <property type="protein sequence ID" value="MBO8484052.1"/>
    <property type="molecule type" value="Genomic_DNA"/>
</dbReference>
<evidence type="ECO:0000313" key="2">
    <source>
        <dbReference type="EMBL" id="MBO8484052.1"/>
    </source>
</evidence>
<proteinExistence type="predicted"/>
<comment type="caution">
    <text evidence="2">The sequence shown here is derived from an EMBL/GenBank/DDBJ whole genome shotgun (WGS) entry which is preliminary data.</text>
</comment>
<evidence type="ECO:0000256" key="1">
    <source>
        <dbReference type="SAM" id="Phobius"/>
    </source>
</evidence>
<reference evidence="2" key="2">
    <citation type="journal article" date="2021" name="PeerJ">
        <title>Extensive microbial diversity within the chicken gut microbiome revealed by metagenomics and culture.</title>
        <authorList>
            <person name="Gilroy R."/>
            <person name="Ravi A."/>
            <person name="Getino M."/>
            <person name="Pursley I."/>
            <person name="Horton D.L."/>
            <person name="Alikhan N.F."/>
            <person name="Baker D."/>
            <person name="Gharbi K."/>
            <person name="Hall N."/>
            <person name="Watson M."/>
            <person name="Adriaenssens E.M."/>
            <person name="Foster-Nyarko E."/>
            <person name="Jarju S."/>
            <person name="Secka A."/>
            <person name="Antonio M."/>
            <person name="Oren A."/>
            <person name="Chaudhuri R.R."/>
            <person name="La Ragione R."/>
            <person name="Hildebrand F."/>
            <person name="Pallen M.J."/>
        </authorList>
    </citation>
    <scope>NUCLEOTIDE SEQUENCE</scope>
    <source>
        <strain evidence="2">G3-8215</strain>
    </source>
</reference>
<keyword evidence="1" id="KW-1133">Transmembrane helix</keyword>
<feature type="transmembrane region" description="Helical" evidence="1">
    <location>
        <begin position="69"/>
        <end position="90"/>
    </location>
</feature>
<dbReference type="GO" id="GO:0005886">
    <property type="term" value="C:plasma membrane"/>
    <property type="evidence" value="ECO:0007669"/>
    <property type="project" value="TreeGrafter"/>
</dbReference>
<dbReference type="GO" id="GO:0015661">
    <property type="term" value="F:L-lysine efflux transmembrane transporter activity"/>
    <property type="evidence" value="ECO:0007669"/>
    <property type="project" value="InterPro"/>
</dbReference>
<reference evidence="2" key="1">
    <citation type="submission" date="2020-10" db="EMBL/GenBank/DDBJ databases">
        <authorList>
            <person name="Gilroy R."/>
        </authorList>
    </citation>
    <scope>NUCLEOTIDE SEQUENCE</scope>
    <source>
        <strain evidence="2">G3-8215</strain>
    </source>
</reference>